<comment type="cofactor">
    <cofactor evidence="1 6">
        <name>pyridoxal 5'-phosphate</name>
        <dbReference type="ChEBI" id="CHEBI:597326"/>
    </cofactor>
</comment>
<dbReference type="AlphaFoldDB" id="A0A1H3AY82"/>
<comment type="similarity">
    <text evidence="2 6">Belongs to the trans-sulfuration enzymes family.</text>
</comment>
<dbReference type="SUPFAM" id="SSF53383">
    <property type="entry name" value="PLP-dependent transferases"/>
    <property type="match status" value="1"/>
</dbReference>
<feature type="modified residue" description="N6-(pyridoxal phosphate)lysine" evidence="5">
    <location>
        <position position="176"/>
    </location>
</feature>
<dbReference type="Pfam" id="PF01053">
    <property type="entry name" value="Cys_Met_Meta_PP"/>
    <property type="match status" value="1"/>
</dbReference>
<reference evidence="7 8" key="1">
    <citation type="submission" date="2016-10" db="EMBL/GenBank/DDBJ databases">
        <authorList>
            <person name="de Groot N.N."/>
        </authorList>
    </citation>
    <scope>NUCLEOTIDE SEQUENCE [LARGE SCALE GENOMIC DNA]</scope>
    <source>
        <strain evidence="7 8">CPCC 202699</strain>
    </source>
</reference>
<dbReference type="InterPro" id="IPR000277">
    <property type="entry name" value="Cys/Met-Metab_PyrdxlP-dep_enz"/>
</dbReference>
<name>A0A1H3AY82_9PSEU</name>
<dbReference type="Proteomes" id="UP000199515">
    <property type="component" value="Unassembled WGS sequence"/>
</dbReference>
<dbReference type="EMBL" id="FNON01000002">
    <property type="protein sequence ID" value="SDX34682.1"/>
    <property type="molecule type" value="Genomic_DNA"/>
</dbReference>
<protein>
    <submittedName>
        <fullName evidence="7">Cystathionine gamma-synthase</fullName>
    </submittedName>
</protein>
<dbReference type="GO" id="GO:0017000">
    <property type="term" value="P:antibiotic biosynthetic process"/>
    <property type="evidence" value="ECO:0007669"/>
    <property type="project" value="UniProtKB-KW"/>
</dbReference>
<dbReference type="Gene3D" id="3.90.1150.10">
    <property type="entry name" value="Aspartate Aminotransferase, domain 1"/>
    <property type="match status" value="2"/>
</dbReference>
<dbReference type="InterPro" id="IPR015421">
    <property type="entry name" value="PyrdxlP-dep_Trfase_major"/>
</dbReference>
<evidence type="ECO:0000256" key="4">
    <source>
        <dbReference type="ARBA" id="ARBA00023194"/>
    </source>
</evidence>
<keyword evidence="3 5" id="KW-0663">Pyridoxal phosphate</keyword>
<dbReference type="Gene3D" id="3.40.640.10">
    <property type="entry name" value="Type I PLP-dependent aspartate aminotransferase-like (Major domain)"/>
    <property type="match status" value="1"/>
</dbReference>
<dbReference type="GO" id="GO:0019343">
    <property type="term" value="P:cysteine biosynthetic process via cystathionine"/>
    <property type="evidence" value="ECO:0007669"/>
    <property type="project" value="TreeGrafter"/>
</dbReference>
<dbReference type="STRING" id="589385.SAMN05421504_1021110"/>
<dbReference type="GO" id="GO:0004123">
    <property type="term" value="F:cystathionine gamma-lyase activity"/>
    <property type="evidence" value="ECO:0007669"/>
    <property type="project" value="TreeGrafter"/>
</dbReference>
<dbReference type="PIRSF" id="PIRSF001434">
    <property type="entry name" value="CGS"/>
    <property type="match status" value="1"/>
</dbReference>
<evidence type="ECO:0000256" key="5">
    <source>
        <dbReference type="PIRSR" id="PIRSR001434-2"/>
    </source>
</evidence>
<dbReference type="GO" id="GO:0019346">
    <property type="term" value="P:transsulfuration"/>
    <property type="evidence" value="ECO:0007669"/>
    <property type="project" value="InterPro"/>
</dbReference>
<keyword evidence="4" id="KW-0045">Antibiotic biosynthesis</keyword>
<dbReference type="PANTHER" id="PTHR11808:SF15">
    <property type="entry name" value="CYSTATHIONINE GAMMA-LYASE"/>
    <property type="match status" value="1"/>
</dbReference>
<keyword evidence="8" id="KW-1185">Reference proteome</keyword>
<evidence type="ECO:0000256" key="6">
    <source>
        <dbReference type="RuleBase" id="RU362118"/>
    </source>
</evidence>
<evidence type="ECO:0000313" key="7">
    <source>
        <dbReference type="EMBL" id="SDX34682.1"/>
    </source>
</evidence>
<accession>A0A1H3AY82</accession>
<sequence length="333" mass="34836">MAAGRPHGPGEPLNTPIVPASTFEAGGDRNYSRENGTPTWEALEQVIGDLEGGHATAFASGIATLAAIIDITPVGAKVAVPTFSYAGSRGLLAHAHRTGRLVVTELPPDETDAWTGSDADLLWLESPTNPTLDVMDLKAIAAATSGRVVVDNTFATPLGQQPLSIGADIVVHSATKLIGGHSDLLLGLTIAAEPALAKELRDARTRNGATPGALEAYLALRGLRTLPVRLAEQTRTAATLAERLAAHPAVTKVRYPGEGMMIAFELPDAESADAVTARLRLIRRATSLGGVESVVERRAWLAGDAHVPAGLLRFSVGLEDPEDLWRDLASALG</sequence>
<proteinExistence type="inferred from homology"/>
<evidence type="ECO:0000256" key="1">
    <source>
        <dbReference type="ARBA" id="ARBA00001933"/>
    </source>
</evidence>
<dbReference type="GO" id="GO:0003962">
    <property type="term" value="F:cystathionine gamma-synthase activity"/>
    <property type="evidence" value="ECO:0007669"/>
    <property type="project" value="TreeGrafter"/>
</dbReference>
<dbReference type="InterPro" id="IPR015424">
    <property type="entry name" value="PyrdxlP-dep_Trfase"/>
</dbReference>
<dbReference type="GO" id="GO:0030170">
    <property type="term" value="F:pyridoxal phosphate binding"/>
    <property type="evidence" value="ECO:0007669"/>
    <property type="project" value="InterPro"/>
</dbReference>
<dbReference type="GO" id="GO:0005737">
    <property type="term" value="C:cytoplasm"/>
    <property type="evidence" value="ECO:0007669"/>
    <property type="project" value="TreeGrafter"/>
</dbReference>
<gene>
    <name evidence="7" type="ORF">SAMN05421504_1021110</name>
</gene>
<evidence type="ECO:0000256" key="3">
    <source>
        <dbReference type="ARBA" id="ARBA00022898"/>
    </source>
</evidence>
<organism evidence="7 8">
    <name type="scientific">Amycolatopsis xylanica</name>
    <dbReference type="NCBI Taxonomy" id="589385"/>
    <lineage>
        <taxon>Bacteria</taxon>
        <taxon>Bacillati</taxon>
        <taxon>Actinomycetota</taxon>
        <taxon>Actinomycetes</taxon>
        <taxon>Pseudonocardiales</taxon>
        <taxon>Pseudonocardiaceae</taxon>
        <taxon>Amycolatopsis</taxon>
    </lineage>
</organism>
<dbReference type="InterPro" id="IPR015422">
    <property type="entry name" value="PyrdxlP-dep_Trfase_small"/>
</dbReference>
<dbReference type="PANTHER" id="PTHR11808">
    <property type="entry name" value="TRANS-SULFURATION ENZYME FAMILY MEMBER"/>
    <property type="match status" value="1"/>
</dbReference>
<evidence type="ECO:0000256" key="2">
    <source>
        <dbReference type="ARBA" id="ARBA00009077"/>
    </source>
</evidence>
<evidence type="ECO:0000313" key="8">
    <source>
        <dbReference type="Proteomes" id="UP000199515"/>
    </source>
</evidence>